<dbReference type="AlphaFoldDB" id="A0A913Y0X1"/>
<dbReference type="SMART" id="SM01381">
    <property type="entry name" value="7TM_GPCR_Srsx"/>
    <property type="match status" value="1"/>
</dbReference>
<evidence type="ECO:0000256" key="10">
    <source>
        <dbReference type="SAM" id="Phobius"/>
    </source>
</evidence>
<keyword evidence="9" id="KW-0807">Transducer</keyword>
<dbReference type="Proteomes" id="UP000887567">
    <property type="component" value="Unplaced"/>
</dbReference>
<keyword evidence="5" id="KW-0297">G-protein coupled receptor</keyword>
<evidence type="ECO:0000256" key="2">
    <source>
        <dbReference type="ARBA" id="ARBA00022475"/>
    </source>
</evidence>
<feature type="transmembrane region" description="Helical" evidence="10">
    <location>
        <begin position="94"/>
        <end position="116"/>
    </location>
</feature>
<evidence type="ECO:0000256" key="5">
    <source>
        <dbReference type="ARBA" id="ARBA00023040"/>
    </source>
</evidence>
<dbReference type="Gene3D" id="1.20.1070.10">
    <property type="entry name" value="Rhodopsin 7-helix transmembrane proteins"/>
    <property type="match status" value="2"/>
</dbReference>
<evidence type="ECO:0000256" key="3">
    <source>
        <dbReference type="ARBA" id="ARBA00022692"/>
    </source>
</evidence>
<evidence type="ECO:0000313" key="13">
    <source>
        <dbReference type="Proteomes" id="UP000887567"/>
    </source>
</evidence>
<dbReference type="RefSeq" id="XP_020912325.1">
    <property type="nucleotide sequence ID" value="XM_021056666.2"/>
</dbReference>
<evidence type="ECO:0000259" key="11">
    <source>
        <dbReference type="PROSITE" id="PS50262"/>
    </source>
</evidence>
<keyword evidence="8" id="KW-0325">Glycoprotein</keyword>
<reference evidence="12" key="1">
    <citation type="submission" date="2022-11" db="UniProtKB">
        <authorList>
            <consortium name="EnsemblMetazoa"/>
        </authorList>
    </citation>
    <scope>IDENTIFICATION</scope>
</reference>
<dbReference type="InterPro" id="IPR017452">
    <property type="entry name" value="GPCR_Rhodpsn_7TM"/>
</dbReference>
<dbReference type="PROSITE" id="PS50262">
    <property type="entry name" value="G_PROTEIN_RECEP_F1_2"/>
    <property type="match status" value="1"/>
</dbReference>
<organism evidence="12 13">
    <name type="scientific">Exaiptasia diaphana</name>
    <name type="common">Tropical sea anemone</name>
    <name type="synonym">Aiptasia pulchella</name>
    <dbReference type="NCBI Taxonomy" id="2652724"/>
    <lineage>
        <taxon>Eukaryota</taxon>
        <taxon>Metazoa</taxon>
        <taxon>Cnidaria</taxon>
        <taxon>Anthozoa</taxon>
        <taxon>Hexacorallia</taxon>
        <taxon>Actiniaria</taxon>
        <taxon>Aiptasiidae</taxon>
        <taxon>Exaiptasia</taxon>
    </lineage>
</organism>
<evidence type="ECO:0000256" key="4">
    <source>
        <dbReference type="ARBA" id="ARBA00022989"/>
    </source>
</evidence>
<keyword evidence="3 10" id="KW-0812">Transmembrane</keyword>
<feature type="transmembrane region" description="Helical" evidence="10">
    <location>
        <begin position="20"/>
        <end position="45"/>
    </location>
</feature>
<dbReference type="EnsemblMetazoa" id="XM_021056666.2">
    <property type="protein sequence ID" value="XP_020912325.1"/>
    <property type="gene ID" value="LOC110250064"/>
</dbReference>
<keyword evidence="13" id="KW-1185">Reference proteome</keyword>
<keyword evidence="6 10" id="KW-0472">Membrane</keyword>
<keyword evidence="4 10" id="KW-1133">Transmembrane helix</keyword>
<accession>A0A913Y0X1</accession>
<evidence type="ECO:0000313" key="12">
    <source>
        <dbReference type="EnsemblMetazoa" id="XP_020912325.1"/>
    </source>
</evidence>
<dbReference type="KEGG" id="epa:110250064"/>
<dbReference type="Pfam" id="PF00001">
    <property type="entry name" value="7tm_1"/>
    <property type="match status" value="2"/>
</dbReference>
<dbReference type="GO" id="GO:0004930">
    <property type="term" value="F:G protein-coupled receptor activity"/>
    <property type="evidence" value="ECO:0007669"/>
    <property type="project" value="UniProtKB-KW"/>
</dbReference>
<keyword evidence="7" id="KW-0675">Receptor</keyword>
<feature type="transmembrane region" description="Helical" evidence="10">
    <location>
        <begin position="164"/>
        <end position="189"/>
    </location>
</feature>
<proteinExistence type="predicted"/>
<feature type="transmembrane region" description="Helical" evidence="10">
    <location>
        <begin position="244"/>
        <end position="266"/>
    </location>
</feature>
<dbReference type="OMA" id="NICTIRY"/>
<protein>
    <recommendedName>
        <fullName evidence="11">G-protein coupled receptors family 1 profile domain-containing protein</fullName>
    </recommendedName>
</protein>
<name>A0A913Y0X1_EXADI</name>
<evidence type="ECO:0000256" key="1">
    <source>
        <dbReference type="ARBA" id="ARBA00004651"/>
    </source>
</evidence>
<dbReference type="GeneID" id="110250064"/>
<dbReference type="PANTHER" id="PTHR24246:SF27">
    <property type="entry name" value="ADENOSINE RECEPTOR, ISOFORM A"/>
    <property type="match status" value="1"/>
</dbReference>
<dbReference type="SUPFAM" id="SSF81321">
    <property type="entry name" value="Family A G protein-coupled receptor-like"/>
    <property type="match status" value="1"/>
</dbReference>
<evidence type="ECO:0000256" key="7">
    <source>
        <dbReference type="ARBA" id="ARBA00023170"/>
    </source>
</evidence>
<dbReference type="GO" id="GO:0005886">
    <property type="term" value="C:plasma membrane"/>
    <property type="evidence" value="ECO:0007669"/>
    <property type="project" value="UniProtKB-SubCell"/>
</dbReference>
<dbReference type="CDD" id="cd00637">
    <property type="entry name" value="7tm_classA_rhodopsin-like"/>
    <property type="match status" value="1"/>
</dbReference>
<dbReference type="PRINTS" id="PR00237">
    <property type="entry name" value="GPCRRHODOPSN"/>
</dbReference>
<evidence type="ECO:0000256" key="9">
    <source>
        <dbReference type="ARBA" id="ARBA00023224"/>
    </source>
</evidence>
<evidence type="ECO:0000256" key="6">
    <source>
        <dbReference type="ARBA" id="ARBA00023136"/>
    </source>
</evidence>
<dbReference type="InterPro" id="IPR000276">
    <property type="entry name" value="GPCR_Rhodpsn"/>
</dbReference>
<dbReference type="PANTHER" id="PTHR24246">
    <property type="entry name" value="OLFACTORY RECEPTOR AND ADENOSINE RECEPTOR"/>
    <property type="match status" value="1"/>
</dbReference>
<evidence type="ECO:0000256" key="8">
    <source>
        <dbReference type="ARBA" id="ARBA00023180"/>
    </source>
</evidence>
<sequence length="312" mass="34357">MNASNHENTSECTMELVPGAPFFAINVLLALVGTIGNLLIIFAVLYTHQLRQKSSNFLLLSLAVADLLVTAGSQPLFAAWMGMLTFSHRCHSELVLVFSIIAPFSGSSSVLHLAAISLDRAIFALKPRRHHPIMKKGVKVLVAVCWIIAAILTCLLVPFPPVRIAVLGLFAVCFIIMLCSYGLILYKIAKSSSTVLPSNETQEMSLEKRVSATIAIIILLFLICWAPFFVYLPSAGQVSPNKDIHFWWIGTLYMSNSSMNFVVYSLGMRHFRAAYVAIFRKIKRGLCNCCSNDDDRDGATKEGTEGTYVSTL</sequence>
<feature type="transmembrane region" description="Helical" evidence="10">
    <location>
        <begin position="57"/>
        <end position="82"/>
    </location>
</feature>
<feature type="transmembrane region" description="Helical" evidence="10">
    <location>
        <begin position="137"/>
        <end position="158"/>
    </location>
</feature>
<comment type="subcellular location">
    <subcellularLocation>
        <location evidence="1">Cell membrane</location>
        <topology evidence="1">Multi-pass membrane protein</topology>
    </subcellularLocation>
</comment>
<feature type="transmembrane region" description="Helical" evidence="10">
    <location>
        <begin position="210"/>
        <end position="232"/>
    </location>
</feature>
<feature type="domain" description="G-protein coupled receptors family 1 profile" evidence="11">
    <location>
        <begin position="36"/>
        <end position="264"/>
    </location>
</feature>
<keyword evidence="2" id="KW-1003">Cell membrane</keyword>